<evidence type="ECO:0000256" key="1">
    <source>
        <dbReference type="ARBA" id="ARBA00005454"/>
    </source>
</evidence>
<keyword evidence="5 6" id="KW-0342">GTP-binding</keyword>
<dbReference type="InterPro" id="IPR005225">
    <property type="entry name" value="Small_GTP-bd"/>
</dbReference>
<evidence type="ECO:0000313" key="8">
    <source>
        <dbReference type="EMBL" id="PIR70277.1"/>
    </source>
</evidence>
<dbReference type="NCBIfam" id="TIGR00231">
    <property type="entry name" value="small_GTP"/>
    <property type="match status" value="1"/>
</dbReference>
<dbReference type="GO" id="GO:0005886">
    <property type="term" value="C:plasma membrane"/>
    <property type="evidence" value="ECO:0007669"/>
    <property type="project" value="UniProtKB-SubCell"/>
</dbReference>
<dbReference type="EC" id="3.6.5.n1" evidence="6"/>
<dbReference type="SUPFAM" id="SSF54980">
    <property type="entry name" value="EF-G C-terminal domain-like"/>
    <property type="match status" value="2"/>
</dbReference>
<dbReference type="PROSITE" id="PS00301">
    <property type="entry name" value="G_TR_1"/>
    <property type="match status" value="1"/>
</dbReference>
<dbReference type="PANTHER" id="PTHR43512">
    <property type="entry name" value="TRANSLATION FACTOR GUF1-RELATED"/>
    <property type="match status" value="1"/>
</dbReference>
<dbReference type="InterPro" id="IPR006297">
    <property type="entry name" value="EF-4"/>
</dbReference>
<dbReference type="SUPFAM" id="SSF52540">
    <property type="entry name" value="P-loop containing nucleoside triphosphate hydrolases"/>
    <property type="match status" value="1"/>
</dbReference>
<dbReference type="EMBL" id="PFCN01000029">
    <property type="protein sequence ID" value="PIR70277.1"/>
    <property type="molecule type" value="Genomic_DNA"/>
</dbReference>
<dbReference type="GO" id="GO:0005525">
    <property type="term" value="F:GTP binding"/>
    <property type="evidence" value="ECO:0007669"/>
    <property type="project" value="UniProtKB-UniRule"/>
</dbReference>
<evidence type="ECO:0000313" key="9">
    <source>
        <dbReference type="Proteomes" id="UP000229383"/>
    </source>
</evidence>
<gene>
    <name evidence="6" type="primary">lepA</name>
    <name evidence="8" type="ORF">COU46_02365</name>
</gene>
<keyword evidence="2 6" id="KW-0547">Nucleotide-binding</keyword>
<evidence type="ECO:0000256" key="2">
    <source>
        <dbReference type="ARBA" id="ARBA00022741"/>
    </source>
</evidence>
<dbReference type="Pfam" id="PF03144">
    <property type="entry name" value="GTP_EFTU_D2"/>
    <property type="match status" value="1"/>
</dbReference>
<dbReference type="InterPro" id="IPR027417">
    <property type="entry name" value="P-loop_NTPase"/>
</dbReference>
<dbReference type="SUPFAM" id="SSF50447">
    <property type="entry name" value="Translation proteins"/>
    <property type="match status" value="1"/>
</dbReference>
<dbReference type="Pfam" id="PF06421">
    <property type="entry name" value="LepA_C"/>
    <property type="match status" value="1"/>
</dbReference>
<dbReference type="Pfam" id="PF00679">
    <property type="entry name" value="EFG_C"/>
    <property type="match status" value="1"/>
</dbReference>
<comment type="function">
    <text evidence="6">Required for accurate and efficient protein synthesis under certain stress conditions. May act as a fidelity factor of the translation reaction, by catalyzing a one-codon backward translocation of tRNAs on improperly translocated ribosomes. Back-translocation proceeds from a post-translocation (POST) complex to a pre-translocation (PRE) complex, thus giving elongation factor G a second chance to translocate the tRNAs correctly. Binds to ribosomes in a GTP-dependent manner.</text>
</comment>
<dbReference type="GO" id="GO:0045727">
    <property type="term" value="P:positive regulation of translation"/>
    <property type="evidence" value="ECO:0007669"/>
    <property type="project" value="UniProtKB-UniRule"/>
</dbReference>
<protein>
    <recommendedName>
        <fullName evidence="6">Elongation factor 4</fullName>
        <shortName evidence="6">EF-4</shortName>
        <ecNumber evidence="6">3.6.5.n1</ecNumber>
    </recommendedName>
    <alternativeName>
        <fullName evidence="6">Ribosomal back-translocase LepA</fullName>
    </alternativeName>
</protein>
<dbReference type="Pfam" id="PF00009">
    <property type="entry name" value="GTP_EFTU"/>
    <property type="match status" value="1"/>
</dbReference>
<dbReference type="GO" id="GO:0043022">
    <property type="term" value="F:ribosome binding"/>
    <property type="evidence" value="ECO:0007669"/>
    <property type="project" value="UniProtKB-UniRule"/>
</dbReference>
<dbReference type="Gene3D" id="3.30.70.870">
    <property type="entry name" value="Elongation Factor G (Translational Gtpase), domain 3"/>
    <property type="match status" value="1"/>
</dbReference>
<dbReference type="Proteomes" id="UP000229383">
    <property type="component" value="Unassembled WGS sequence"/>
</dbReference>
<dbReference type="InterPro" id="IPR004161">
    <property type="entry name" value="EFTu-like_2"/>
</dbReference>
<evidence type="ECO:0000256" key="6">
    <source>
        <dbReference type="HAMAP-Rule" id="MF_00071"/>
    </source>
</evidence>
<comment type="subcellular location">
    <subcellularLocation>
        <location evidence="6">Cell membrane</location>
        <topology evidence="6">Peripheral membrane protein</topology>
        <orientation evidence="6">Cytoplasmic side</orientation>
    </subcellularLocation>
</comment>
<evidence type="ECO:0000256" key="3">
    <source>
        <dbReference type="ARBA" id="ARBA00022801"/>
    </source>
</evidence>
<dbReference type="FunFam" id="3.40.50.300:FF:000078">
    <property type="entry name" value="Elongation factor 4"/>
    <property type="match status" value="1"/>
</dbReference>
<keyword evidence="6" id="KW-1003">Cell membrane</keyword>
<comment type="similarity">
    <text evidence="1 6">Belongs to the TRAFAC class translation factor GTPase superfamily. Classic translation factor GTPase family. LepA subfamily.</text>
</comment>
<dbReference type="Gene3D" id="3.30.70.2570">
    <property type="entry name" value="Elongation factor 4, C-terminal domain"/>
    <property type="match status" value="1"/>
</dbReference>
<keyword evidence="4 6" id="KW-0648">Protein biosynthesis</keyword>
<evidence type="ECO:0000256" key="5">
    <source>
        <dbReference type="ARBA" id="ARBA00023134"/>
    </source>
</evidence>
<dbReference type="InterPro" id="IPR035647">
    <property type="entry name" value="EFG_III/V"/>
</dbReference>
<comment type="caution">
    <text evidence="8">The sequence shown here is derived from an EMBL/GenBank/DDBJ whole genome shotgun (WGS) entry which is preliminary data.</text>
</comment>
<evidence type="ECO:0000259" key="7">
    <source>
        <dbReference type="PROSITE" id="PS51722"/>
    </source>
</evidence>
<keyword evidence="3 6" id="KW-0378">Hydrolase</keyword>
<dbReference type="InterPro" id="IPR038363">
    <property type="entry name" value="LepA_C_sf"/>
</dbReference>
<dbReference type="AlphaFoldDB" id="A0A2H0TFE5"/>
<dbReference type="InterPro" id="IPR013842">
    <property type="entry name" value="LepA_CTD"/>
</dbReference>
<dbReference type="NCBIfam" id="TIGR01393">
    <property type="entry name" value="lepA"/>
    <property type="match status" value="1"/>
</dbReference>
<feature type="binding site" evidence="6">
    <location>
        <begin position="19"/>
        <end position="24"/>
    </location>
    <ligand>
        <name>GTP</name>
        <dbReference type="ChEBI" id="CHEBI:37565"/>
    </ligand>
</feature>
<dbReference type="InterPro" id="IPR000640">
    <property type="entry name" value="EFG_V-like"/>
</dbReference>
<keyword evidence="6" id="KW-0472">Membrane</keyword>
<proteinExistence type="inferred from homology"/>
<keyword evidence="8" id="KW-0251">Elongation factor</keyword>
<evidence type="ECO:0000256" key="4">
    <source>
        <dbReference type="ARBA" id="ARBA00022917"/>
    </source>
</evidence>
<dbReference type="PRINTS" id="PR00315">
    <property type="entry name" value="ELONGATNFCT"/>
</dbReference>
<dbReference type="InterPro" id="IPR031157">
    <property type="entry name" value="G_TR_CS"/>
</dbReference>
<dbReference type="Gene3D" id="3.30.70.240">
    <property type="match status" value="1"/>
</dbReference>
<dbReference type="GO" id="GO:0003746">
    <property type="term" value="F:translation elongation factor activity"/>
    <property type="evidence" value="ECO:0007669"/>
    <property type="project" value="UniProtKB-UniRule"/>
</dbReference>
<dbReference type="InterPro" id="IPR000795">
    <property type="entry name" value="T_Tr_GTP-bd_dom"/>
</dbReference>
<organism evidence="8 9">
    <name type="scientific">Candidatus Niyogibacteria bacterium CG10_big_fil_rev_8_21_14_0_10_42_19</name>
    <dbReference type="NCBI Taxonomy" id="1974725"/>
    <lineage>
        <taxon>Bacteria</taxon>
        <taxon>Candidatus Niyogiibacteriota</taxon>
    </lineage>
</organism>
<dbReference type="HAMAP" id="MF_00071">
    <property type="entry name" value="LepA"/>
    <property type="match status" value="1"/>
</dbReference>
<sequence>METKPINHIRNFCIISHIDHGKSTLADRLLEITNTVEKRKMREQYLDSMDLERERGITIKMQPVRMIYKTARREYILNLIDTPGHIDFSYEVSRSLAAVEGAVLLVDASQGIQAQTLSNMDLARKQNLKIIPVINKIDLPHAQIKESREELRTLLGFDEKEIIEISGKTGVGVEKLLLEIIDKIPPPGASNINDEPQALIFDFEYSSHTGVIAYIRVMKGNIKKNDPLKLLKANELFEAGEIGTFSPKRIPKENLSAGEIGYITTNIKKPETVKVGDTLTSKLNPQPALPGYTDIAPMVWASLYPASQDDFDALKKALLKLKLVDGSLSVEEESSGALGRGFACGFLGLLHMEIIIERIKREFDLDIVTTSPNVKFRMNLKNGGEQTIHSASDFKDDGEIEKIKEPWAEIEILSPTRLSGNIFTLIEEYEASIENTEILGERMKITVMMPLRELMRDLHDNLKSASSGYASLSYKPRDYRDANLTRLDILIHEEKVPAFSQIVSPRRLERDSRMIVEKLKKIIPRQLFAFKIQAQAHGKIIASETVSALKKNVTGHLYGGDRTRKMKLWKKQKTGKKRLESLGSVAIPHETYIKMLKRQ</sequence>
<dbReference type="GO" id="GO:0003924">
    <property type="term" value="F:GTPase activity"/>
    <property type="evidence" value="ECO:0007669"/>
    <property type="project" value="UniProtKB-UniRule"/>
</dbReference>
<dbReference type="Gene3D" id="2.40.30.10">
    <property type="entry name" value="Translation factors"/>
    <property type="match status" value="1"/>
</dbReference>
<accession>A0A2H0TFE5</accession>
<dbReference type="Gene3D" id="3.40.50.300">
    <property type="entry name" value="P-loop containing nucleotide triphosphate hydrolases"/>
    <property type="match status" value="1"/>
</dbReference>
<reference evidence="9" key="1">
    <citation type="submission" date="2017-09" db="EMBL/GenBank/DDBJ databases">
        <title>Depth-based differentiation of microbial function through sediment-hosted aquifers and enrichment of novel symbionts in the deep terrestrial subsurface.</title>
        <authorList>
            <person name="Probst A.J."/>
            <person name="Ladd B."/>
            <person name="Jarett J.K."/>
            <person name="Geller-Mcgrath D.E."/>
            <person name="Sieber C.M.K."/>
            <person name="Emerson J.B."/>
            <person name="Anantharaman K."/>
            <person name="Thomas B.C."/>
            <person name="Malmstrom R."/>
            <person name="Stieglmeier M."/>
            <person name="Klingl A."/>
            <person name="Woyke T."/>
            <person name="Ryan C.M."/>
            <person name="Banfield J.F."/>
        </authorList>
    </citation>
    <scope>NUCLEOTIDE SEQUENCE [LARGE SCALE GENOMIC DNA]</scope>
</reference>
<feature type="binding site" evidence="6">
    <location>
        <begin position="135"/>
        <end position="138"/>
    </location>
    <ligand>
        <name>GTP</name>
        <dbReference type="ChEBI" id="CHEBI:37565"/>
    </ligand>
</feature>
<feature type="domain" description="Tr-type G" evidence="7">
    <location>
        <begin position="7"/>
        <end position="188"/>
    </location>
</feature>
<comment type="catalytic activity">
    <reaction evidence="6">
        <text>GTP + H2O = GDP + phosphate + H(+)</text>
        <dbReference type="Rhea" id="RHEA:19669"/>
        <dbReference type="ChEBI" id="CHEBI:15377"/>
        <dbReference type="ChEBI" id="CHEBI:15378"/>
        <dbReference type="ChEBI" id="CHEBI:37565"/>
        <dbReference type="ChEBI" id="CHEBI:43474"/>
        <dbReference type="ChEBI" id="CHEBI:58189"/>
        <dbReference type="EC" id="3.6.5.n1"/>
    </reaction>
</comment>
<dbReference type="PROSITE" id="PS51722">
    <property type="entry name" value="G_TR_2"/>
    <property type="match status" value="1"/>
</dbReference>
<name>A0A2H0TFE5_9BACT</name>
<dbReference type="PANTHER" id="PTHR43512:SF4">
    <property type="entry name" value="TRANSLATION FACTOR GUF1 HOMOLOG, CHLOROPLASTIC"/>
    <property type="match status" value="1"/>
</dbReference>
<dbReference type="InterPro" id="IPR009000">
    <property type="entry name" value="Transl_B-barrel_sf"/>
</dbReference>
<dbReference type="CDD" id="cd01890">
    <property type="entry name" value="LepA"/>
    <property type="match status" value="1"/>
</dbReference>